<comment type="caution">
    <text evidence="2">The sequence shown here is derived from an EMBL/GenBank/DDBJ whole genome shotgun (WGS) entry which is preliminary data.</text>
</comment>
<evidence type="ECO:0000313" key="2">
    <source>
        <dbReference type="EMBL" id="KAG0502954.1"/>
    </source>
</evidence>
<gene>
    <name evidence="2" type="ORF">HPP92_003026</name>
</gene>
<dbReference type="Proteomes" id="UP000639772">
    <property type="component" value="Chromosome 1"/>
</dbReference>
<name>A0A835S2I8_VANPL</name>
<accession>A0A835S2I8</accession>
<protein>
    <submittedName>
        <fullName evidence="2">Uncharacterized protein</fullName>
    </submittedName>
</protein>
<keyword evidence="1" id="KW-0472">Membrane</keyword>
<reference evidence="2 3" key="1">
    <citation type="journal article" date="2020" name="Nat. Food">
        <title>A phased Vanilla planifolia genome enables genetic improvement of flavour and production.</title>
        <authorList>
            <person name="Hasing T."/>
            <person name="Tang H."/>
            <person name="Brym M."/>
            <person name="Khazi F."/>
            <person name="Huang T."/>
            <person name="Chambers A.H."/>
        </authorList>
    </citation>
    <scope>NUCLEOTIDE SEQUENCE [LARGE SCALE GENOMIC DNA]</scope>
    <source>
        <tissue evidence="2">Leaf</tissue>
    </source>
</reference>
<evidence type="ECO:0000256" key="1">
    <source>
        <dbReference type="SAM" id="Phobius"/>
    </source>
</evidence>
<keyword evidence="1" id="KW-1133">Transmembrane helix</keyword>
<proteinExistence type="predicted"/>
<organism evidence="2 3">
    <name type="scientific">Vanilla planifolia</name>
    <name type="common">Vanilla</name>
    <dbReference type="NCBI Taxonomy" id="51239"/>
    <lineage>
        <taxon>Eukaryota</taxon>
        <taxon>Viridiplantae</taxon>
        <taxon>Streptophyta</taxon>
        <taxon>Embryophyta</taxon>
        <taxon>Tracheophyta</taxon>
        <taxon>Spermatophyta</taxon>
        <taxon>Magnoliopsida</taxon>
        <taxon>Liliopsida</taxon>
        <taxon>Asparagales</taxon>
        <taxon>Orchidaceae</taxon>
        <taxon>Vanilloideae</taxon>
        <taxon>Vanilleae</taxon>
        <taxon>Vanilla</taxon>
    </lineage>
</organism>
<sequence length="106" mass="11918">MMKNVSDKKNSWLLVLKLRAGNLEIRRGTSTITCRGLEKASSFSCHMLSIVPSMLFAVPILYMTNAFGDKEVRHEIFRDAVNLICSFFQCINLYYSDMIALACAGS</sequence>
<dbReference type="AlphaFoldDB" id="A0A835S2I8"/>
<feature type="transmembrane region" description="Helical" evidence="1">
    <location>
        <begin position="47"/>
        <end position="68"/>
    </location>
</feature>
<dbReference type="EMBL" id="JADCNM010000001">
    <property type="protein sequence ID" value="KAG0502954.1"/>
    <property type="molecule type" value="Genomic_DNA"/>
</dbReference>
<evidence type="ECO:0000313" key="3">
    <source>
        <dbReference type="Proteomes" id="UP000639772"/>
    </source>
</evidence>
<keyword evidence="1" id="KW-0812">Transmembrane</keyword>